<dbReference type="RefSeq" id="WP_091163986.1">
    <property type="nucleotide sequence ID" value="NZ_FNCG01000003.1"/>
</dbReference>
<evidence type="ECO:0000313" key="2">
    <source>
        <dbReference type="Proteomes" id="UP000199705"/>
    </source>
</evidence>
<dbReference type="InterPro" id="IPR027417">
    <property type="entry name" value="P-loop_NTPase"/>
</dbReference>
<proteinExistence type="predicted"/>
<dbReference type="InterPro" id="IPR017026">
    <property type="entry name" value="ImuA"/>
</dbReference>
<dbReference type="Proteomes" id="UP000199705">
    <property type="component" value="Unassembled WGS sequence"/>
</dbReference>
<reference evidence="2" key="1">
    <citation type="submission" date="2016-10" db="EMBL/GenBank/DDBJ databases">
        <authorList>
            <person name="Varghese N."/>
            <person name="Submissions S."/>
        </authorList>
    </citation>
    <scope>NUCLEOTIDE SEQUENCE [LARGE SCALE GENOMIC DNA]</scope>
    <source>
        <strain evidence="2">Gh-67</strain>
    </source>
</reference>
<name>A0A1G7TNN4_9SPHI</name>
<accession>A0A1G7TNN4</accession>
<dbReference type="SUPFAM" id="SSF52540">
    <property type="entry name" value="P-loop containing nucleoside triphosphate hydrolases"/>
    <property type="match status" value="1"/>
</dbReference>
<dbReference type="AlphaFoldDB" id="A0A1G7TNN4"/>
<dbReference type="PIRSF" id="PIRSF034285">
    <property type="entry name" value="UCP034285"/>
    <property type="match status" value="1"/>
</dbReference>
<sequence length="244" mass="26667">METANDRKTLINSLQKNILQWEGYRPPPTGTQGLVGLGAVETAFPNGVFPLGTVHELVCSTTEQATASSGLISGLLSVFMQNGGACLWISLTGNIFPPALSGFGIEPSRLIFIRVTKDQEALWVMEEALKCAGLAAVVAEARELDFKQSRRLQLAVEQSHVTGFVLRNAVKKIGSTACAARWQVKSLPSEPVDDLPGLGFPRWEVELLRVRNGHPGTWIIEWAEGKFKQVEKEQTAKPFKRKAG</sequence>
<protein>
    <submittedName>
        <fullName evidence="1">Protein ImuA</fullName>
    </submittedName>
</protein>
<organism evidence="1 2">
    <name type="scientific">Mucilaginibacter gossypii</name>
    <dbReference type="NCBI Taxonomy" id="551996"/>
    <lineage>
        <taxon>Bacteria</taxon>
        <taxon>Pseudomonadati</taxon>
        <taxon>Bacteroidota</taxon>
        <taxon>Sphingobacteriia</taxon>
        <taxon>Sphingobacteriales</taxon>
        <taxon>Sphingobacteriaceae</taxon>
        <taxon>Mucilaginibacter</taxon>
    </lineage>
</organism>
<evidence type="ECO:0000313" key="1">
    <source>
        <dbReference type="EMBL" id="SDG36299.1"/>
    </source>
</evidence>
<dbReference type="EMBL" id="FNCG01000003">
    <property type="protein sequence ID" value="SDG36299.1"/>
    <property type="molecule type" value="Genomic_DNA"/>
</dbReference>
<dbReference type="Gene3D" id="3.40.50.300">
    <property type="entry name" value="P-loop containing nucleotide triphosphate hydrolases"/>
    <property type="match status" value="1"/>
</dbReference>
<keyword evidence="2" id="KW-1185">Reference proteome</keyword>
<gene>
    <name evidence="1" type="ORF">SAMN05192573_103204</name>
</gene>
<dbReference type="STRING" id="551996.SAMN05192573_103204"/>